<dbReference type="Gene3D" id="3.10.450.50">
    <property type="match status" value="1"/>
</dbReference>
<comment type="caution">
    <text evidence="1">The sequence shown here is derived from an EMBL/GenBank/DDBJ whole genome shotgun (WGS) entry which is preliminary data.</text>
</comment>
<dbReference type="AlphaFoldDB" id="A0A5C7EPI8"/>
<sequence length="168" mass="19400">MTNRELDQLQQVHELVYESCLRLNAEDWKGYLDLCDPDSFRYRIVNYSPEIRREQCWMDRDFKGLKALFDLLPKHNSDHSPLTRHATVYKVTFDESAGEASAITLLSIYRTQLDGVNSHFESGQTSLFAVGKYEDRIRLGNGTGPARLLGRTVRLDTRQLDIGSHYPF</sequence>
<dbReference type="Proteomes" id="UP000321201">
    <property type="component" value="Unassembled WGS sequence"/>
</dbReference>
<dbReference type="EMBL" id="VPFL01000048">
    <property type="protein sequence ID" value="TXF09810.1"/>
    <property type="molecule type" value="Genomic_DNA"/>
</dbReference>
<keyword evidence="1" id="KW-0560">Oxidoreductase</keyword>
<name>A0A5C7EPI8_9PROT</name>
<keyword evidence="1" id="KW-0503">Monooxygenase</keyword>
<gene>
    <name evidence="1" type="ORF">FR698_16590</name>
</gene>
<keyword evidence="2" id="KW-1185">Reference proteome</keyword>
<proteinExistence type="predicted"/>
<dbReference type="SUPFAM" id="SSF54427">
    <property type="entry name" value="NTF2-like"/>
    <property type="match status" value="1"/>
</dbReference>
<evidence type="ECO:0000313" key="2">
    <source>
        <dbReference type="Proteomes" id="UP000321201"/>
    </source>
</evidence>
<evidence type="ECO:0000313" key="1">
    <source>
        <dbReference type="EMBL" id="TXF09810.1"/>
    </source>
</evidence>
<dbReference type="InParanoid" id="A0A5C7EPI8"/>
<dbReference type="GO" id="GO:0004497">
    <property type="term" value="F:monooxygenase activity"/>
    <property type="evidence" value="ECO:0007669"/>
    <property type="project" value="UniProtKB-KW"/>
</dbReference>
<dbReference type="RefSeq" id="WP_147801298.1">
    <property type="nucleotide sequence ID" value="NZ_VPFL01000048.1"/>
</dbReference>
<organism evidence="1 2">
    <name type="scientific">Pelomicrobium methylotrophicum</name>
    <dbReference type="NCBI Taxonomy" id="2602750"/>
    <lineage>
        <taxon>Bacteria</taxon>
        <taxon>Pseudomonadati</taxon>
        <taxon>Pseudomonadota</taxon>
        <taxon>Hydrogenophilia</taxon>
        <taxon>Hydrogenophilia incertae sedis</taxon>
        <taxon>Pelomicrobium</taxon>
    </lineage>
</organism>
<dbReference type="InterPro" id="IPR032710">
    <property type="entry name" value="NTF2-like_dom_sf"/>
</dbReference>
<protein>
    <submittedName>
        <fullName evidence="1">Methanesulfonate monooxygenase</fullName>
    </submittedName>
</protein>
<reference evidence="1 2" key="1">
    <citation type="submission" date="2019-08" db="EMBL/GenBank/DDBJ databases">
        <title>Pelomicrobium methylotrophicum gen. nov., sp. nov. a moderately thermophilic, facultatively anaerobic, lithoautotrophic and methylotrophic bacterium isolated from a terrestrial mud volcano.</title>
        <authorList>
            <person name="Slobodkina G.B."/>
            <person name="Merkel A.Y."/>
            <person name="Slobodkin A.I."/>
        </authorList>
    </citation>
    <scope>NUCLEOTIDE SEQUENCE [LARGE SCALE GENOMIC DNA]</scope>
    <source>
        <strain evidence="1 2">SM250</strain>
    </source>
</reference>
<dbReference type="OrthoDB" id="5517499at2"/>
<accession>A0A5C7EPI8</accession>